<proteinExistence type="predicted"/>
<evidence type="ECO:0000313" key="2">
    <source>
        <dbReference type="WBParaSite" id="SRDH1_74360.1"/>
    </source>
</evidence>
<dbReference type="Proteomes" id="UP000050792">
    <property type="component" value="Unassembled WGS sequence"/>
</dbReference>
<dbReference type="WBParaSite" id="SRDH1_74360.1">
    <property type="protein sequence ID" value="SRDH1_74360.1"/>
    <property type="gene ID" value="SRDH1_74360"/>
</dbReference>
<accession>A0A183R3J5</accession>
<dbReference type="SMART" id="SM00356">
    <property type="entry name" value="ZnF_C3H1"/>
    <property type="match status" value="4"/>
</dbReference>
<dbReference type="Gene3D" id="4.10.1000.10">
    <property type="entry name" value="Zinc finger, CCCH-type"/>
    <property type="match status" value="1"/>
</dbReference>
<dbReference type="GO" id="GO:0005634">
    <property type="term" value="C:nucleus"/>
    <property type="evidence" value="ECO:0007669"/>
    <property type="project" value="TreeGrafter"/>
</dbReference>
<dbReference type="GO" id="GO:0046872">
    <property type="term" value="F:metal ion binding"/>
    <property type="evidence" value="ECO:0007669"/>
    <property type="project" value="InterPro"/>
</dbReference>
<dbReference type="PROSITE" id="PS50103">
    <property type="entry name" value="ZF_C3H1"/>
    <property type="match status" value="3"/>
</dbReference>
<dbReference type="InterPro" id="IPR000571">
    <property type="entry name" value="Znf_CCCH"/>
</dbReference>
<reference evidence="1" key="1">
    <citation type="submission" date="2022-06" db="EMBL/GenBank/DDBJ databases">
        <authorList>
            <person name="Berger JAMES D."/>
            <person name="Berger JAMES D."/>
        </authorList>
    </citation>
    <scope>NUCLEOTIDE SEQUENCE [LARGE SCALE GENOMIC DNA]</scope>
</reference>
<sequence length="399" mass="45248">MTLAQIMDTHHRSLKWFAGQSDKLKVSNCQNRYKYVKVNSSLCWRPLSSSFKWDKYTCSSLTGAHSFKHSSSSIYSRFNGSKTYNTTIGRDRPYNYIRKSDHEDQQLLTPVPGIQQHKDKLLSSEISSGVISRVREDNVGLPPCSSNVLHTKTSRFRYVKPGSSASLRLASKNNSQLVKKFSIKKMSRHNVPRPSACQYKKIVQKAVHSLKFRRRMVCQSYCRTGFCSVQPCSYSHDENYLRICPRFLQQSCSLGSESCPLAHVLDPCRLPQCTYYESGKCERVHCPYLHVRHPPKTTICSDFSRGRCPLGRLCNKRHIWVQKSFSNKSGHHKLSKLTIVSKGACKTLLTKLEDTCEYNYPGPVAAPAGSLRNVYPPPEFIPLISDNDDSMTATDVNGS</sequence>
<dbReference type="PANTHER" id="PTHR46156:SF1">
    <property type="entry name" value="ZINC FINGER CCCH DOMAIN-CONTAINING PROTEIN 3"/>
    <property type="match status" value="1"/>
</dbReference>
<name>A0A183R3J5_9TREM</name>
<protein>
    <submittedName>
        <fullName evidence="2">Zinc finger CCCH domain-containing protein 3</fullName>
    </submittedName>
</protein>
<evidence type="ECO:0000313" key="1">
    <source>
        <dbReference type="Proteomes" id="UP000050792"/>
    </source>
</evidence>
<organism evidence="1 2">
    <name type="scientific">Schistosoma rodhaini</name>
    <dbReference type="NCBI Taxonomy" id="6188"/>
    <lineage>
        <taxon>Eukaryota</taxon>
        <taxon>Metazoa</taxon>
        <taxon>Spiralia</taxon>
        <taxon>Lophotrochozoa</taxon>
        <taxon>Platyhelminthes</taxon>
        <taxon>Trematoda</taxon>
        <taxon>Digenea</taxon>
        <taxon>Strigeidida</taxon>
        <taxon>Schistosomatoidea</taxon>
        <taxon>Schistosomatidae</taxon>
        <taxon>Schistosoma</taxon>
    </lineage>
</organism>
<dbReference type="AlphaFoldDB" id="A0A183R3J5"/>
<keyword evidence="1" id="KW-1185">Reference proteome</keyword>
<reference evidence="2" key="2">
    <citation type="submission" date="2023-11" db="UniProtKB">
        <authorList>
            <consortium name="WormBaseParasite"/>
        </authorList>
    </citation>
    <scope>IDENTIFICATION</scope>
</reference>
<dbReference type="PANTHER" id="PTHR46156">
    <property type="entry name" value="CCCH ZINGC FINGER"/>
    <property type="match status" value="1"/>
</dbReference>